<name>A0A6J4QGZ1_9ACTN</name>
<reference evidence="1" key="1">
    <citation type="submission" date="2020-02" db="EMBL/GenBank/DDBJ databases">
        <authorList>
            <person name="Meier V. D."/>
        </authorList>
    </citation>
    <scope>NUCLEOTIDE SEQUENCE</scope>
    <source>
        <strain evidence="1">AVDCRST_MAG82</strain>
    </source>
</reference>
<proteinExistence type="predicted"/>
<sequence length="177" mass="19736">MISESTKASRPDRSYERITRGDLYRLAEIARLDREDLFARKPRYRALGERLICVALCQGAALHFVDGENGVKDFDVWTFYATHPNAPDFPWRRRKAVDFGDPKFGPSPDKPDFAGRHVDLLGRSLGGIEGVDPAVILGKYLSEGRTETARRLADKAVVLLEPVDRLGAVIWPAANDG</sequence>
<dbReference type="AlphaFoldDB" id="A0A6J4QGZ1"/>
<organism evidence="1">
    <name type="scientific">uncultured Rubrobacteraceae bacterium</name>
    <dbReference type="NCBI Taxonomy" id="349277"/>
    <lineage>
        <taxon>Bacteria</taxon>
        <taxon>Bacillati</taxon>
        <taxon>Actinomycetota</taxon>
        <taxon>Rubrobacteria</taxon>
        <taxon>Rubrobacterales</taxon>
        <taxon>Rubrobacteraceae</taxon>
        <taxon>environmental samples</taxon>
    </lineage>
</organism>
<evidence type="ECO:0000313" key="1">
    <source>
        <dbReference type="EMBL" id="CAA9441659.1"/>
    </source>
</evidence>
<accession>A0A6J4QGZ1</accession>
<protein>
    <submittedName>
        <fullName evidence="1">Uncharacterized protein</fullName>
    </submittedName>
</protein>
<gene>
    <name evidence="1" type="ORF">AVDCRST_MAG82-2959</name>
</gene>
<dbReference type="EMBL" id="CADCVA010000361">
    <property type="protein sequence ID" value="CAA9441659.1"/>
    <property type="molecule type" value="Genomic_DNA"/>
</dbReference>